<keyword evidence="1" id="KW-0805">Transcription regulation</keyword>
<evidence type="ECO:0000313" key="7">
    <source>
        <dbReference type="Proteomes" id="UP001318300"/>
    </source>
</evidence>
<proteinExistence type="predicted"/>
<gene>
    <name evidence="6" type="ORF">E9228_000883</name>
</gene>
<dbReference type="RefSeq" id="WP_166779424.1">
    <property type="nucleotide sequence ID" value="NZ_JAAOYO010000002.1"/>
</dbReference>
<dbReference type="InterPro" id="IPR009057">
    <property type="entry name" value="Homeodomain-like_sf"/>
</dbReference>
<dbReference type="SUPFAM" id="SSF46689">
    <property type="entry name" value="Homeodomain-like"/>
    <property type="match status" value="1"/>
</dbReference>
<dbReference type="PROSITE" id="PS50977">
    <property type="entry name" value="HTH_TETR_2"/>
    <property type="match status" value="1"/>
</dbReference>
<reference evidence="6 7" key="1">
    <citation type="submission" date="2020-03" db="EMBL/GenBank/DDBJ databases">
        <title>Above-ground endophytic microbial communities from plants in different locations in the United States.</title>
        <authorList>
            <person name="Frank C."/>
        </authorList>
    </citation>
    <scope>NUCLEOTIDE SEQUENCE [LARGE SCALE GENOMIC DNA]</scope>
    <source>
        <strain evidence="6 7">WW7</strain>
    </source>
</reference>
<dbReference type="InterPro" id="IPR036271">
    <property type="entry name" value="Tet_transcr_reg_TetR-rel_C_sf"/>
</dbReference>
<dbReference type="InterPro" id="IPR011075">
    <property type="entry name" value="TetR_C"/>
</dbReference>
<protein>
    <submittedName>
        <fullName evidence="6">TetR/AcrR family transcriptional repressor of nem operon</fullName>
    </submittedName>
</protein>
<evidence type="ECO:0000259" key="5">
    <source>
        <dbReference type="PROSITE" id="PS50977"/>
    </source>
</evidence>
<evidence type="ECO:0000256" key="2">
    <source>
        <dbReference type="ARBA" id="ARBA00023125"/>
    </source>
</evidence>
<dbReference type="InterPro" id="IPR001647">
    <property type="entry name" value="HTH_TetR"/>
</dbReference>
<dbReference type="PANTHER" id="PTHR47506:SF6">
    <property type="entry name" value="HTH-TYPE TRANSCRIPTIONAL REPRESSOR NEMR"/>
    <property type="match status" value="1"/>
</dbReference>
<comment type="caution">
    <text evidence="6">The sequence shown here is derived from an EMBL/GenBank/DDBJ whole genome shotgun (WGS) entry which is preliminary data.</text>
</comment>
<organism evidence="6 7">
    <name type="scientific">Curtobacterium salicis</name>
    <dbReference type="NCBI Taxonomy" id="1779862"/>
    <lineage>
        <taxon>Bacteria</taxon>
        <taxon>Bacillati</taxon>
        <taxon>Actinomycetota</taxon>
        <taxon>Actinomycetes</taxon>
        <taxon>Micrococcales</taxon>
        <taxon>Microbacteriaceae</taxon>
        <taxon>Curtobacterium</taxon>
    </lineage>
</organism>
<dbReference type="Pfam" id="PF00440">
    <property type="entry name" value="TetR_N"/>
    <property type="match status" value="1"/>
</dbReference>
<evidence type="ECO:0000256" key="1">
    <source>
        <dbReference type="ARBA" id="ARBA00023015"/>
    </source>
</evidence>
<dbReference type="SUPFAM" id="SSF48498">
    <property type="entry name" value="Tetracyclin repressor-like, C-terminal domain"/>
    <property type="match status" value="1"/>
</dbReference>
<dbReference type="Gene3D" id="1.10.357.10">
    <property type="entry name" value="Tetracycline Repressor, domain 2"/>
    <property type="match status" value="1"/>
</dbReference>
<dbReference type="Proteomes" id="UP001318300">
    <property type="component" value="Unassembled WGS sequence"/>
</dbReference>
<evidence type="ECO:0000256" key="4">
    <source>
        <dbReference type="PROSITE-ProRule" id="PRU00335"/>
    </source>
</evidence>
<dbReference type="PANTHER" id="PTHR47506">
    <property type="entry name" value="TRANSCRIPTIONAL REGULATORY PROTEIN"/>
    <property type="match status" value="1"/>
</dbReference>
<keyword evidence="7" id="KW-1185">Reference proteome</keyword>
<evidence type="ECO:0000313" key="6">
    <source>
        <dbReference type="EMBL" id="NII40247.1"/>
    </source>
</evidence>
<feature type="DNA-binding region" description="H-T-H motif" evidence="4">
    <location>
        <begin position="27"/>
        <end position="46"/>
    </location>
</feature>
<evidence type="ECO:0000256" key="3">
    <source>
        <dbReference type="ARBA" id="ARBA00023163"/>
    </source>
</evidence>
<dbReference type="EMBL" id="JAAOYO010000002">
    <property type="protein sequence ID" value="NII40247.1"/>
    <property type="molecule type" value="Genomic_DNA"/>
</dbReference>
<dbReference type="PRINTS" id="PR00455">
    <property type="entry name" value="HTHTETR"/>
</dbReference>
<keyword evidence="3" id="KW-0804">Transcription</keyword>
<sequence length="193" mass="19944">MPKPSLRDAIVDAAVSEFHQHGYAGAGVAGIAAAAGAPKGSFYNHFRSKADLAVAAADRFVAGNGGELLDDPSVPRALDRIDGQFAFLGSRLEEMGVVRGCLLGNLAADTAGDEPTVAAHVEGIFAGWAARLEALIRSAQDQGDVPQSVDADVTADLLVALWEGVALRAKVHGDGAAARRQLEVGVRRLLGLP</sequence>
<accession>A0ABX0T438</accession>
<keyword evidence="2 4" id="KW-0238">DNA-binding</keyword>
<dbReference type="Pfam" id="PF16925">
    <property type="entry name" value="TetR_C_13"/>
    <property type="match status" value="1"/>
</dbReference>
<name>A0ABX0T438_9MICO</name>
<feature type="domain" description="HTH tetR-type" evidence="5">
    <location>
        <begin position="4"/>
        <end position="64"/>
    </location>
</feature>